<proteinExistence type="predicted"/>
<dbReference type="GO" id="GO:0098542">
    <property type="term" value="P:defense response to other organism"/>
    <property type="evidence" value="ECO:0007669"/>
    <property type="project" value="InterPro"/>
</dbReference>
<evidence type="ECO:0000313" key="5">
    <source>
        <dbReference type="EMBL" id="KAG0488002.1"/>
    </source>
</evidence>
<dbReference type="GO" id="GO:0009506">
    <property type="term" value="C:plasmodesma"/>
    <property type="evidence" value="ECO:0007669"/>
    <property type="project" value="TreeGrafter"/>
</dbReference>
<keyword evidence="6" id="KW-1185">Reference proteome</keyword>
<evidence type="ECO:0008006" key="7">
    <source>
        <dbReference type="Google" id="ProtNLM"/>
    </source>
</evidence>
<feature type="transmembrane region" description="Helical" evidence="4">
    <location>
        <begin position="46"/>
        <end position="72"/>
    </location>
</feature>
<comment type="caution">
    <text evidence="5">The sequence shown here is derived from an EMBL/GenBank/DDBJ whole genome shotgun (WGS) entry which is preliminary data.</text>
</comment>
<organism evidence="5 6">
    <name type="scientific">Vanilla planifolia</name>
    <name type="common">Vanilla</name>
    <dbReference type="NCBI Taxonomy" id="51239"/>
    <lineage>
        <taxon>Eukaryota</taxon>
        <taxon>Viridiplantae</taxon>
        <taxon>Streptophyta</taxon>
        <taxon>Embryophyta</taxon>
        <taxon>Tracheophyta</taxon>
        <taxon>Spermatophyta</taxon>
        <taxon>Magnoliopsida</taxon>
        <taxon>Liliopsida</taxon>
        <taxon>Asparagales</taxon>
        <taxon>Orchidaceae</taxon>
        <taxon>Vanilloideae</taxon>
        <taxon>Vanilleae</taxon>
        <taxon>Vanilla</taxon>
    </lineage>
</organism>
<dbReference type="Proteomes" id="UP000636800">
    <property type="component" value="Chromosome 3"/>
</dbReference>
<dbReference type="PANTHER" id="PTHR31415:SF4">
    <property type="entry name" value="NDR1_HIN1-LIKE PROTEIN 3"/>
    <property type="match status" value="1"/>
</dbReference>
<name>A0A835V781_VANPL</name>
<dbReference type="PANTHER" id="PTHR31415">
    <property type="entry name" value="OS05G0367900 PROTEIN"/>
    <property type="match status" value="1"/>
</dbReference>
<dbReference type="GO" id="GO:0005886">
    <property type="term" value="C:plasma membrane"/>
    <property type="evidence" value="ECO:0007669"/>
    <property type="project" value="TreeGrafter"/>
</dbReference>
<keyword evidence="4" id="KW-0812">Transmembrane</keyword>
<sequence length="240" mass="27203">MAESKDASFDLNQPYYGPPIPPTKPPSTLPPSDRSRGRESFSFYKLLCFSFKIFTLFLIFVGIIVLALWLIYQPLSIKVYANDASLLRFNLSSTGEKLAHNLTVELSFRNPNRKYSIYYERMDAQAWYAGGIQQIGSVGFPQLYQERKSTIPVRLGIEGESAVAAGNMEQVRQSYNREKGEGFFYVRVKIYATVRLKMIVVKSVKFKPDLDCFLRIPALFNATSTAAGFHPTECDVNNFS</sequence>
<dbReference type="EMBL" id="JADCNL010000003">
    <property type="protein sequence ID" value="KAG0488002.1"/>
    <property type="molecule type" value="Genomic_DNA"/>
</dbReference>
<evidence type="ECO:0000313" key="6">
    <source>
        <dbReference type="Proteomes" id="UP000636800"/>
    </source>
</evidence>
<reference evidence="5 6" key="1">
    <citation type="journal article" date="2020" name="Nat. Food">
        <title>A phased Vanilla planifolia genome enables genetic improvement of flavour and production.</title>
        <authorList>
            <person name="Hasing T."/>
            <person name="Tang H."/>
            <person name="Brym M."/>
            <person name="Khazi F."/>
            <person name="Huang T."/>
            <person name="Chambers A.H."/>
        </authorList>
    </citation>
    <scope>NUCLEOTIDE SEQUENCE [LARGE SCALE GENOMIC DNA]</scope>
    <source>
        <tissue evidence="5">Leaf</tissue>
    </source>
</reference>
<keyword evidence="2 4" id="KW-0472">Membrane</keyword>
<dbReference type="AlphaFoldDB" id="A0A835V781"/>
<evidence type="ECO:0000256" key="2">
    <source>
        <dbReference type="ARBA" id="ARBA00023136"/>
    </source>
</evidence>
<dbReference type="InterPro" id="IPR044839">
    <property type="entry name" value="NDR1-like"/>
</dbReference>
<evidence type="ECO:0000256" key="1">
    <source>
        <dbReference type="ARBA" id="ARBA00004370"/>
    </source>
</evidence>
<gene>
    <name evidence="5" type="ORF">HPP92_006813</name>
</gene>
<feature type="region of interest" description="Disordered" evidence="3">
    <location>
        <begin position="1"/>
        <end position="34"/>
    </location>
</feature>
<evidence type="ECO:0000256" key="4">
    <source>
        <dbReference type="SAM" id="Phobius"/>
    </source>
</evidence>
<comment type="subcellular location">
    <subcellularLocation>
        <location evidence="1">Membrane</location>
    </subcellularLocation>
</comment>
<accession>A0A835V781</accession>
<evidence type="ECO:0000256" key="3">
    <source>
        <dbReference type="SAM" id="MobiDB-lite"/>
    </source>
</evidence>
<keyword evidence="4" id="KW-1133">Transmembrane helix</keyword>
<protein>
    <recommendedName>
        <fullName evidence="7">Late embryogenesis abundant protein LEA-2 subgroup domain-containing protein</fullName>
    </recommendedName>
</protein>
<feature type="compositionally biased region" description="Pro residues" evidence="3">
    <location>
        <begin position="16"/>
        <end position="29"/>
    </location>
</feature>